<feature type="compositionally biased region" description="Basic and acidic residues" evidence="8">
    <location>
        <begin position="10"/>
        <end position="34"/>
    </location>
</feature>
<accession>A0A6P8J2K9</accession>
<evidence type="ECO:0000256" key="2">
    <source>
        <dbReference type="ARBA" id="ARBA00004555"/>
    </source>
</evidence>
<feature type="region of interest" description="Disordered" evidence="8">
    <location>
        <begin position="288"/>
        <end position="309"/>
    </location>
</feature>
<comment type="subcellular location">
    <subcellularLocation>
        <location evidence="1">Cytoplasm</location>
    </subcellularLocation>
    <subcellularLocation>
        <location evidence="2">Golgi apparatus</location>
    </subcellularLocation>
</comment>
<keyword evidence="5" id="KW-0963">Cytoplasm</keyword>
<dbReference type="KEGG" id="aten:116308012"/>
<evidence type="ECO:0000256" key="3">
    <source>
        <dbReference type="ARBA" id="ARBA00005599"/>
    </source>
</evidence>
<dbReference type="PANTHER" id="PTHR21470">
    <property type="entry name" value="RAB6-INTERACTING PROTEIN GORAB"/>
    <property type="match status" value="1"/>
</dbReference>
<feature type="compositionally biased region" description="Polar residues" evidence="8">
    <location>
        <begin position="292"/>
        <end position="302"/>
    </location>
</feature>
<dbReference type="GO" id="GO:0005794">
    <property type="term" value="C:Golgi apparatus"/>
    <property type="evidence" value="ECO:0007669"/>
    <property type="project" value="UniProtKB-SubCell"/>
</dbReference>
<evidence type="ECO:0000313" key="10">
    <source>
        <dbReference type="RefSeq" id="XP_031574221.1"/>
    </source>
</evidence>
<dbReference type="RefSeq" id="XP_031574221.1">
    <property type="nucleotide sequence ID" value="XM_031718361.1"/>
</dbReference>
<dbReference type="AlphaFoldDB" id="A0A6P8J2K9"/>
<feature type="compositionally biased region" description="Polar residues" evidence="8">
    <location>
        <begin position="67"/>
        <end position="78"/>
    </location>
</feature>
<evidence type="ECO:0000256" key="6">
    <source>
        <dbReference type="ARBA" id="ARBA00023034"/>
    </source>
</evidence>
<sequence length="365" mass="41705">MAGWGGFSEEDLHRLKKDQVTEPLGKEQAEEKPGNIRKANINPGPKRTKPREKIKTRAAASKKNSNEKPSANETQCLKENSGETIEKFAKLEVENSTPEFERNMVDTKVEESSKTQKEVDVGNVNGSAENFPDIILEPERIQAIELSALQKMQQKQKEIEDQNKLKKAAIQETIKTRFKKTQAEAHVLKVVQQEVAHLDSLLSADVAILRDTIEEATRDYHYAMKRYEHAEAEFVAAKLELHRKSERKELLTEHLYAIIQQNEERKAKKLEELMAKLNLSDCEIQVGEKSTDQSGNKMTPKTNESEVKTLKVDEKEDICGIDGKFTEDVQNGYEKQVYTEVKVEETRNEETRNETTEVDEMEKMG</sequence>
<evidence type="ECO:0000256" key="1">
    <source>
        <dbReference type="ARBA" id="ARBA00004496"/>
    </source>
</evidence>
<evidence type="ECO:0000256" key="4">
    <source>
        <dbReference type="ARBA" id="ARBA00014130"/>
    </source>
</evidence>
<dbReference type="InterPro" id="IPR007033">
    <property type="entry name" value="GORAB"/>
</dbReference>
<dbReference type="PANTHER" id="PTHR21470:SF2">
    <property type="entry name" value="RAB6-INTERACTING GOLGIN"/>
    <property type="match status" value="1"/>
</dbReference>
<organism evidence="9 10">
    <name type="scientific">Actinia tenebrosa</name>
    <name type="common">Australian red waratah sea anemone</name>
    <dbReference type="NCBI Taxonomy" id="6105"/>
    <lineage>
        <taxon>Eukaryota</taxon>
        <taxon>Metazoa</taxon>
        <taxon>Cnidaria</taxon>
        <taxon>Anthozoa</taxon>
        <taxon>Hexacorallia</taxon>
        <taxon>Actiniaria</taxon>
        <taxon>Actiniidae</taxon>
        <taxon>Actinia</taxon>
    </lineage>
</organism>
<feature type="compositionally biased region" description="Basic residues" evidence="8">
    <location>
        <begin position="46"/>
        <end position="56"/>
    </location>
</feature>
<dbReference type="GeneID" id="116308012"/>
<dbReference type="GO" id="GO:1905515">
    <property type="term" value="P:non-motile cilium assembly"/>
    <property type="evidence" value="ECO:0007669"/>
    <property type="project" value="TreeGrafter"/>
</dbReference>
<comment type="similarity">
    <text evidence="3">Belongs to the GORAB family.</text>
</comment>
<name>A0A6P8J2K9_ACTTE</name>
<dbReference type="InParanoid" id="A0A6P8J2K9"/>
<keyword evidence="6" id="KW-0333">Golgi apparatus</keyword>
<reference evidence="10" key="1">
    <citation type="submission" date="2025-08" db="UniProtKB">
        <authorList>
            <consortium name="RefSeq"/>
        </authorList>
    </citation>
    <scope>IDENTIFICATION</scope>
    <source>
        <tissue evidence="10">Tentacle</tissue>
    </source>
</reference>
<evidence type="ECO:0000256" key="7">
    <source>
        <dbReference type="ARBA" id="ARBA00023054"/>
    </source>
</evidence>
<evidence type="ECO:0000313" key="9">
    <source>
        <dbReference type="Proteomes" id="UP000515163"/>
    </source>
</evidence>
<keyword evidence="9" id="KW-1185">Reference proteome</keyword>
<evidence type="ECO:0000256" key="5">
    <source>
        <dbReference type="ARBA" id="ARBA00022490"/>
    </source>
</evidence>
<dbReference type="FunCoup" id="A0A6P8J2K9">
    <property type="interactions" value="2328"/>
</dbReference>
<feature type="region of interest" description="Disordered" evidence="8">
    <location>
        <begin position="1"/>
        <end position="80"/>
    </location>
</feature>
<keyword evidence="7" id="KW-0175">Coiled coil</keyword>
<feature type="region of interest" description="Disordered" evidence="8">
    <location>
        <begin position="342"/>
        <end position="365"/>
    </location>
</feature>
<protein>
    <recommendedName>
        <fullName evidence="4">RAB6-interacting golgin</fullName>
    </recommendedName>
</protein>
<proteinExistence type="inferred from homology"/>
<gene>
    <name evidence="10" type="primary">LOC116308012</name>
</gene>
<dbReference type="Proteomes" id="UP000515163">
    <property type="component" value="Unplaced"/>
</dbReference>
<evidence type="ECO:0000256" key="8">
    <source>
        <dbReference type="SAM" id="MobiDB-lite"/>
    </source>
</evidence>
<dbReference type="OrthoDB" id="9909311at2759"/>